<feature type="non-terminal residue" evidence="2">
    <location>
        <position position="1"/>
    </location>
</feature>
<dbReference type="EMBL" id="BKCJ011204050">
    <property type="protein sequence ID" value="GFD03308.1"/>
    <property type="molecule type" value="Genomic_DNA"/>
</dbReference>
<organism evidence="2">
    <name type="scientific">Tanacetum cinerariifolium</name>
    <name type="common">Dalmatian daisy</name>
    <name type="synonym">Chrysanthemum cinerariifolium</name>
    <dbReference type="NCBI Taxonomy" id="118510"/>
    <lineage>
        <taxon>Eukaryota</taxon>
        <taxon>Viridiplantae</taxon>
        <taxon>Streptophyta</taxon>
        <taxon>Embryophyta</taxon>
        <taxon>Tracheophyta</taxon>
        <taxon>Spermatophyta</taxon>
        <taxon>Magnoliopsida</taxon>
        <taxon>eudicotyledons</taxon>
        <taxon>Gunneridae</taxon>
        <taxon>Pentapetalae</taxon>
        <taxon>asterids</taxon>
        <taxon>campanulids</taxon>
        <taxon>Asterales</taxon>
        <taxon>Asteraceae</taxon>
        <taxon>Asteroideae</taxon>
        <taxon>Anthemideae</taxon>
        <taxon>Anthemidinae</taxon>
        <taxon>Tanacetum</taxon>
    </lineage>
</organism>
<dbReference type="AlphaFoldDB" id="A0A699T1R4"/>
<name>A0A699T1R4_TANCI</name>
<sequence>EKGGSTKELVSTARPEDSTVRPDVGTADLIAPPPTTTSIFDVEDIPMAQTLIKMKEQKAKEKGVSIKDIKDSLRHARSILTLKPLPTIDPKDKGKGFLEEPKPTKKITRTQMYDEVQAGIEADALFEAKL</sequence>
<feature type="region of interest" description="Disordered" evidence="1">
    <location>
        <begin position="1"/>
        <end position="35"/>
    </location>
</feature>
<gene>
    <name evidence="2" type="ORF">Tci_875277</name>
</gene>
<protein>
    <submittedName>
        <fullName evidence="2">Uncharacterized protein</fullName>
    </submittedName>
</protein>
<reference evidence="2" key="1">
    <citation type="journal article" date="2019" name="Sci. Rep.">
        <title>Draft genome of Tanacetum cinerariifolium, the natural source of mosquito coil.</title>
        <authorList>
            <person name="Yamashiro T."/>
            <person name="Shiraishi A."/>
            <person name="Satake H."/>
            <person name="Nakayama K."/>
        </authorList>
    </citation>
    <scope>NUCLEOTIDE SEQUENCE</scope>
</reference>
<evidence type="ECO:0000313" key="2">
    <source>
        <dbReference type="EMBL" id="GFD03308.1"/>
    </source>
</evidence>
<proteinExistence type="predicted"/>
<comment type="caution">
    <text evidence="2">The sequence shown here is derived from an EMBL/GenBank/DDBJ whole genome shotgun (WGS) entry which is preliminary data.</text>
</comment>
<evidence type="ECO:0000256" key="1">
    <source>
        <dbReference type="SAM" id="MobiDB-lite"/>
    </source>
</evidence>
<accession>A0A699T1R4</accession>